<reference evidence="2" key="1">
    <citation type="journal article" date="2016" name="Nat. Biotechnol.">
        <title>Sequencing wild and cultivated cassava and related species reveals extensive interspecific hybridization and genetic diversity.</title>
        <authorList>
            <person name="Bredeson J.V."/>
            <person name="Lyons J.B."/>
            <person name="Prochnik S.E."/>
            <person name="Wu G.A."/>
            <person name="Ha C.M."/>
            <person name="Edsinger-Gonzales E."/>
            <person name="Grimwood J."/>
            <person name="Schmutz J."/>
            <person name="Rabbi I.Y."/>
            <person name="Egesi C."/>
            <person name="Nauluvula P."/>
            <person name="Lebot V."/>
            <person name="Ndunguru J."/>
            <person name="Mkamilo G."/>
            <person name="Bart R.S."/>
            <person name="Setter T.L."/>
            <person name="Gleadow R.M."/>
            <person name="Kulakow P."/>
            <person name="Ferguson M.E."/>
            <person name="Rounsley S."/>
            <person name="Rokhsar D.S."/>
        </authorList>
    </citation>
    <scope>NUCLEOTIDE SEQUENCE [LARGE SCALE GENOMIC DNA]</scope>
    <source>
        <strain evidence="2">cv. AM560-2</strain>
    </source>
</reference>
<sequence>MSDDPIPYGQHYHTLFLCHLPLSGWPFWDLSWFNSPMWWPL</sequence>
<dbReference type="Proteomes" id="UP000091857">
    <property type="component" value="Chromosome 13"/>
</dbReference>
<gene>
    <name evidence="1" type="ORF">MANES_13G094602v8</name>
</gene>
<proteinExistence type="predicted"/>
<comment type="caution">
    <text evidence="1">The sequence shown here is derived from an EMBL/GenBank/DDBJ whole genome shotgun (WGS) entry which is preliminary data.</text>
</comment>
<evidence type="ECO:0000313" key="1">
    <source>
        <dbReference type="EMBL" id="KAG8641008.1"/>
    </source>
</evidence>
<protein>
    <submittedName>
        <fullName evidence="1">Uncharacterized protein</fullName>
    </submittedName>
</protein>
<keyword evidence="2" id="KW-1185">Reference proteome</keyword>
<name>A0ACB7GL12_MANES</name>
<accession>A0ACB7GL12</accession>
<evidence type="ECO:0000313" key="2">
    <source>
        <dbReference type="Proteomes" id="UP000091857"/>
    </source>
</evidence>
<dbReference type="EMBL" id="CM004399">
    <property type="protein sequence ID" value="KAG8641008.1"/>
    <property type="molecule type" value="Genomic_DNA"/>
</dbReference>
<organism evidence="1 2">
    <name type="scientific">Manihot esculenta</name>
    <name type="common">Cassava</name>
    <name type="synonym">Jatropha manihot</name>
    <dbReference type="NCBI Taxonomy" id="3983"/>
    <lineage>
        <taxon>Eukaryota</taxon>
        <taxon>Viridiplantae</taxon>
        <taxon>Streptophyta</taxon>
        <taxon>Embryophyta</taxon>
        <taxon>Tracheophyta</taxon>
        <taxon>Spermatophyta</taxon>
        <taxon>Magnoliopsida</taxon>
        <taxon>eudicotyledons</taxon>
        <taxon>Gunneridae</taxon>
        <taxon>Pentapetalae</taxon>
        <taxon>rosids</taxon>
        <taxon>fabids</taxon>
        <taxon>Malpighiales</taxon>
        <taxon>Euphorbiaceae</taxon>
        <taxon>Crotonoideae</taxon>
        <taxon>Manihoteae</taxon>
        <taxon>Manihot</taxon>
    </lineage>
</organism>